<dbReference type="InterPro" id="IPR047641">
    <property type="entry name" value="ABC_transpr_MalK/UgpC-like"/>
</dbReference>
<proteinExistence type="predicted"/>
<sequence>MAKLQLKKVAKVYEDSYKAVKNIDLDIEDKEFIVLVGPSGCGKSTTLRMIAGLEGISEGEMYIGDTLVNNIPPKERDIAMVFQSYALYPHMTVRDNIAFAMRMAGVNKQERYKRVDEVARILQLSELLHKKPGALSGGQRQRVALGRAMVRNPKVFLLDEPLSNLDAKLRVTMRSEIVSLHRKLQTTFVYVTHDQTEAMTMGTRIAVISVGNVGQFDTPANLYYNPDNVFVAEFIGSPQMNMLEGRLVKEAGDVFFTATDKKIYLPQELVDRIHVDIQGQEVLLGIRPENIHYQATAEDENTVTVLAKNVEQIGSDTFVYFDLESAKRECAARFNPPRMVPIETEVHISLDLTRALLFDKESQQTILTARSVEGVL</sequence>
<gene>
    <name evidence="8" type="ORF">FEZ33_02270</name>
</gene>
<dbReference type="InterPro" id="IPR008995">
    <property type="entry name" value="Mo/tungstate-bd_C_term_dom"/>
</dbReference>
<evidence type="ECO:0000256" key="1">
    <source>
        <dbReference type="ARBA" id="ARBA00022448"/>
    </source>
</evidence>
<dbReference type="InterPro" id="IPR003593">
    <property type="entry name" value="AAA+_ATPase"/>
</dbReference>
<dbReference type="Gene3D" id="2.40.50.140">
    <property type="entry name" value="Nucleic acid-binding proteins"/>
    <property type="match status" value="1"/>
</dbReference>
<dbReference type="PANTHER" id="PTHR43875:SF15">
    <property type="entry name" value="TREHALOSE IMPORT ATP-BINDING PROTEIN SUGC"/>
    <property type="match status" value="1"/>
</dbReference>
<dbReference type="GO" id="GO:0005524">
    <property type="term" value="F:ATP binding"/>
    <property type="evidence" value="ECO:0007669"/>
    <property type="project" value="UniProtKB-KW"/>
</dbReference>
<dbReference type="PANTHER" id="PTHR43875">
    <property type="entry name" value="MALTODEXTRIN IMPORT ATP-BINDING PROTEIN MSMX"/>
    <property type="match status" value="1"/>
</dbReference>
<dbReference type="InterPro" id="IPR027417">
    <property type="entry name" value="P-loop_NTPase"/>
</dbReference>
<keyword evidence="3" id="KW-0547">Nucleotide-binding</keyword>
<dbReference type="OrthoDB" id="9790614at2"/>
<dbReference type="Gene3D" id="3.40.50.300">
    <property type="entry name" value="P-loop containing nucleotide triphosphate hydrolases"/>
    <property type="match status" value="1"/>
</dbReference>
<dbReference type="SUPFAM" id="SSF52540">
    <property type="entry name" value="P-loop containing nucleoside triphosphate hydrolases"/>
    <property type="match status" value="1"/>
</dbReference>
<dbReference type="InterPro" id="IPR040582">
    <property type="entry name" value="OB_MalK-like"/>
</dbReference>
<keyword evidence="5" id="KW-1278">Translocase</keyword>
<dbReference type="Proteomes" id="UP000306420">
    <property type="component" value="Unassembled WGS sequence"/>
</dbReference>
<dbReference type="AlphaFoldDB" id="A0A5R9EFA3"/>
<dbReference type="GO" id="GO:0008643">
    <property type="term" value="P:carbohydrate transport"/>
    <property type="evidence" value="ECO:0007669"/>
    <property type="project" value="InterPro"/>
</dbReference>
<dbReference type="FunFam" id="3.40.50.300:FF:000042">
    <property type="entry name" value="Maltose/maltodextrin ABC transporter, ATP-binding protein"/>
    <property type="match status" value="1"/>
</dbReference>
<evidence type="ECO:0000256" key="3">
    <source>
        <dbReference type="ARBA" id="ARBA00022741"/>
    </source>
</evidence>
<name>A0A5R9EFA3_9LACT</name>
<dbReference type="SMART" id="SM00382">
    <property type="entry name" value="AAA"/>
    <property type="match status" value="1"/>
</dbReference>
<dbReference type="InterPro" id="IPR017871">
    <property type="entry name" value="ABC_transporter-like_CS"/>
</dbReference>
<keyword evidence="2" id="KW-1003">Cell membrane</keyword>
<evidence type="ECO:0000256" key="4">
    <source>
        <dbReference type="ARBA" id="ARBA00022840"/>
    </source>
</evidence>
<dbReference type="EMBL" id="VBSP01000004">
    <property type="protein sequence ID" value="TLQ49065.1"/>
    <property type="molecule type" value="Genomic_DNA"/>
</dbReference>
<comment type="caution">
    <text evidence="8">The sequence shown here is derived from an EMBL/GenBank/DDBJ whole genome shotgun (WGS) entry which is preliminary data.</text>
</comment>
<keyword evidence="4 8" id="KW-0067">ATP-binding</keyword>
<feature type="domain" description="ABC transporter" evidence="7">
    <location>
        <begin position="4"/>
        <end position="235"/>
    </location>
</feature>
<dbReference type="InterPro" id="IPR015855">
    <property type="entry name" value="ABC_transpr_MalK-like"/>
</dbReference>
<dbReference type="InterPro" id="IPR003439">
    <property type="entry name" value="ABC_transporter-like_ATP-bd"/>
</dbReference>
<keyword evidence="6" id="KW-0472">Membrane</keyword>
<dbReference type="GO" id="GO:0140359">
    <property type="term" value="F:ABC-type transporter activity"/>
    <property type="evidence" value="ECO:0007669"/>
    <property type="project" value="InterPro"/>
</dbReference>
<accession>A0A5R9EFA3</accession>
<dbReference type="CDD" id="cd03301">
    <property type="entry name" value="ABC_MalK_N"/>
    <property type="match status" value="1"/>
</dbReference>
<keyword evidence="1" id="KW-0813">Transport</keyword>
<dbReference type="Pfam" id="PF17912">
    <property type="entry name" value="OB_MalK"/>
    <property type="match status" value="1"/>
</dbReference>
<dbReference type="NCBIfam" id="NF008653">
    <property type="entry name" value="PRK11650.1"/>
    <property type="match status" value="1"/>
</dbReference>
<evidence type="ECO:0000313" key="9">
    <source>
        <dbReference type="Proteomes" id="UP000306420"/>
    </source>
</evidence>
<dbReference type="InterPro" id="IPR012340">
    <property type="entry name" value="NA-bd_OB-fold"/>
</dbReference>
<evidence type="ECO:0000256" key="2">
    <source>
        <dbReference type="ARBA" id="ARBA00022475"/>
    </source>
</evidence>
<organism evidence="8 9">
    <name type="scientific">Ruoffia tabacinasalis</name>
    <dbReference type="NCBI Taxonomy" id="87458"/>
    <lineage>
        <taxon>Bacteria</taxon>
        <taxon>Bacillati</taxon>
        <taxon>Bacillota</taxon>
        <taxon>Bacilli</taxon>
        <taxon>Lactobacillales</taxon>
        <taxon>Aerococcaceae</taxon>
        <taxon>Ruoffia</taxon>
    </lineage>
</organism>
<dbReference type="Gene3D" id="2.40.50.100">
    <property type="match status" value="1"/>
</dbReference>
<dbReference type="GO" id="GO:0055052">
    <property type="term" value="C:ATP-binding cassette (ABC) transporter complex, substrate-binding subunit-containing"/>
    <property type="evidence" value="ECO:0007669"/>
    <property type="project" value="TreeGrafter"/>
</dbReference>
<evidence type="ECO:0000256" key="5">
    <source>
        <dbReference type="ARBA" id="ARBA00022967"/>
    </source>
</evidence>
<dbReference type="GO" id="GO:0016887">
    <property type="term" value="F:ATP hydrolysis activity"/>
    <property type="evidence" value="ECO:0007669"/>
    <property type="project" value="InterPro"/>
</dbReference>
<evidence type="ECO:0000259" key="7">
    <source>
        <dbReference type="PROSITE" id="PS50893"/>
    </source>
</evidence>
<dbReference type="RefSeq" id="WP_138403775.1">
    <property type="nucleotide sequence ID" value="NZ_VBSP01000004.1"/>
</dbReference>
<dbReference type="SUPFAM" id="SSF50331">
    <property type="entry name" value="MOP-like"/>
    <property type="match status" value="1"/>
</dbReference>
<dbReference type="PROSITE" id="PS50893">
    <property type="entry name" value="ABC_TRANSPORTER_2"/>
    <property type="match status" value="1"/>
</dbReference>
<evidence type="ECO:0000256" key="6">
    <source>
        <dbReference type="ARBA" id="ARBA00023136"/>
    </source>
</evidence>
<protein>
    <submittedName>
        <fullName evidence="8">ABC transporter ATP-binding protein</fullName>
    </submittedName>
</protein>
<reference evidence="8 9" key="1">
    <citation type="submission" date="2019-05" db="EMBL/GenBank/DDBJ databases">
        <title>The metagenome of a microbial culture collection derived from dairy environment covers the genomic content of the human microbiome.</title>
        <authorList>
            <person name="Roder T."/>
            <person name="Wuthrich D."/>
            <person name="Sattari Z."/>
            <person name="Von Ah U."/>
            <person name="Bar C."/>
            <person name="Ronchi F."/>
            <person name="Macpherson A.J."/>
            <person name="Ganal-Vonarburg S.C."/>
            <person name="Bruggmann R."/>
            <person name="Vergeres G."/>
        </authorList>
    </citation>
    <scope>NUCLEOTIDE SEQUENCE [LARGE SCALE GENOMIC DNA]</scope>
    <source>
        <strain evidence="8 9">FAM 24227</strain>
    </source>
</reference>
<evidence type="ECO:0000313" key="8">
    <source>
        <dbReference type="EMBL" id="TLQ49065.1"/>
    </source>
</evidence>
<dbReference type="PROSITE" id="PS00211">
    <property type="entry name" value="ABC_TRANSPORTER_1"/>
    <property type="match status" value="1"/>
</dbReference>
<dbReference type="Pfam" id="PF00005">
    <property type="entry name" value="ABC_tran"/>
    <property type="match status" value="1"/>
</dbReference>